<dbReference type="Proteomes" id="UP000044602">
    <property type="component" value="Unassembled WGS sequence"/>
</dbReference>
<dbReference type="EMBL" id="CVQH01021640">
    <property type="protein sequence ID" value="CRK31182.1"/>
    <property type="molecule type" value="Genomic_DNA"/>
</dbReference>
<dbReference type="EMBL" id="CVQI01031719">
    <property type="protein sequence ID" value="CRK39385.1"/>
    <property type="molecule type" value="Genomic_DNA"/>
</dbReference>
<dbReference type="Proteomes" id="UP000045706">
    <property type="component" value="Unassembled WGS sequence"/>
</dbReference>
<keyword evidence="3" id="KW-1185">Reference proteome</keyword>
<accession>A0A0G4MZC3</accession>
<proteinExistence type="predicted"/>
<evidence type="ECO:0000313" key="3">
    <source>
        <dbReference type="Proteomes" id="UP000044602"/>
    </source>
</evidence>
<organism evidence="2 4">
    <name type="scientific">Verticillium longisporum</name>
    <name type="common">Verticillium dahliae var. longisporum</name>
    <dbReference type="NCBI Taxonomy" id="100787"/>
    <lineage>
        <taxon>Eukaryota</taxon>
        <taxon>Fungi</taxon>
        <taxon>Dikarya</taxon>
        <taxon>Ascomycota</taxon>
        <taxon>Pezizomycotina</taxon>
        <taxon>Sordariomycetes</taxon>
        <taxon>Hypocreomycetidae</taxon>
        <taxon>Glomerellales</taxon>
        <taxon>Plectosphaerellaceae</taxon>
        <taxon>Verticillium</taxon>
    </lineage>
</organism>
<gene>
    <name evidence="1" type="ORF">BN1708_005372</name>
    <name evidence="2" type="ORF">BN1723_004589</name>
</gene>
<sequence length="131" mass="15009">MANANQRHSQVSTGIQGLESMGSNNLERAFSRFRMFLQRDLRGIRELVHPTATRFVHFDRRAERSFDIWMNWIFDHLGLEPSQIRMDVNSGHLIKSTVSSTRWRAASEALVMRNAASSGTAVARLQRASRH</sequence>
<evidence type="ECO:0000313" key="1">
    <source>
        <dbReference type="EMBL" id="CRK31182.1"/>
    </source>
</evidence>
<protein>
    <submittedName>
        <fullName evidence="2">Uncharacterized protein</fullName>
    </submittedName>
</protein>
<evidence type="ECO:0000313" key="4">
    <source>
        <dbReference type="Proteomes" id="UP000045706"/>
    </source>
</evidence>
<dbReference type="AlphaFoldDB" id="A0A0G4MZC3"/>
<reference evidence="3 4" key="1">
    <citation type="submission" date="2015-05" db="EMBL/GenBank/DDBJ databases">
        <authorList>
            <person name="Fogelqvist Johan"/>
        </authorList>
    </citation>
    <scope>NUCLEOTIDE SEQUENCE [LARGE SCALE GENOMIC DNA]</scope>
    <source>
        <strain evidence="1">VL1</strain>
        <strain evidence="2">VL2</strain>
    </source>
</reference>
<evidence type="ECO:0000313" key="2">
    <source>
        <dbReference type="EMBL" id="CRK39385.1"/>
    </source>
</evidence>
<name>A0A0G4MZC3_VERLO</name>